<dbReference type="InterPro" id="IPR004564">
    <property type="entry name" value="OM_lipoprot_carrier_LolA-like"/>
</dbReference>
<evidence type="ECO:0000313" key="3">
    <source>
        <dbReference type="EMBL" id="MBS7458750.1"/>
    </source>
</evidence>
<organism evidence="2">
    <name type="scientific">Coralloluteibacterium stylophorae</name>
    <dbReference type="NCBI Taxonomy" id="1776034"/>
    <lineage>
        <taxon>Bacteria</taxon>
        <taxon>Pseudomonadati</taxon>
        <taxon>Pseudomonadota</taxon>
        <taxon>Gammaproteobacteria</taxon>
        <taxon>Lysobacterales</taxon>
        <taxon>Lysobacteraceae</taxon>
        <taxon>Coralloluteibacterium</taxon>
    </lineage>
</organism>
<evidence type="ECO:0000313" key="2">
    <source>
        <dbReference type="EMBL" id="MBR0562513.1"/>
    </source>
</evidence>
<keyword evidence="1" id="KW-0732">Signal</keyword>
<feature type="signal peptide" evidence="1">
    <location>
        <begin position="1"/>
        <end position="21"/>
    </location>
</feature>
<dbReference type="Proteomes" id="UP000675747">
    <property type="component" value="Unassembled WGS sequence"/>
</dbReference>
<sequence>MLIAILLSMPALLTPPRSAHAAPEAGARVDALLAQLARPAPSRLDFVEIRASALLDTPVRATGTLEHPDADTLVRAVRTPSPERTTIRGERVEIEREGRGTRRFALDRAPQLAGLLASFRAIVGGDGSLLERYYDARVDGRLEGRWLLTLTPREPALAEHVAWVALHGEGDAPLCLELEQRGEGGSMMLLGAAAAAAAGVDDGEALTRLCRGAP</sequence>
<gene>
    <name evidence="3" type="ORF">KB893_016535</name>
    <name evidence="2" type="ORF">KB893_08295</name>
</gene>
<name>A0A8J7VV63_9GAMM</name>
<evidence type="ECO:0000313" key="4">
    <source>
        <dbReference type="Proteomes" id="UP000675747"/>
    </source>
</evidence>
<comment type="caution">
    <text evidence="2">The sequence shown here is derived from an EMBL/GenBank/DDBJ whole genome shotgun (WGS) entry which is preliminary data.</text>
</comment>
<dbReference type="EMBL" id="JAGQFT010000056">
    <property type="protein sequence ID" value="MBR0562513.1"/>
    <property type="molecule type" value="Genomic_DNA"/>
</dbReference>
<proteinExistence type="predicted"/>
<dbReference type="RefSeq" id="WP_211926453.1">
    <property type="nucleotide sequence ID" value="NZ_JAGQFT020000014.1"/>
</dbReference>
<reference evidence="3 4" key="1">
    <citation type="journal article" date="2021" name="Microbiol. Resour. Announc.">
        <title>Draft Genome Sequence of Coralloluteibacterium stylophorae LMG 29479T.</title>
        <authorList>
            <person name="Karlyshev A.V."/>
            <person name="Kudryashova E.B."/>
            <person name="Ariskina E.V."/>
            <person name="Conroy A.P."/>
            <person name="Abidueva E.Y."/>
        </authorList>
    </citation>
    <scope>NUCLEOTIDE SEQUENCE [LARGE SCALE GENOMIC DNA]</scope>
    <source>
        <strain evidence="3 4">LMG 29479</strain>
    </source>
</reference>
<accession>A0A8J7VV63</accession>
<feature type="chain" id="PRO_5042774257" evidence="1">
    <location>
        <begin position="22"/>
        <end position="214"/>
    </location>
</feature>
<reference evidence="2" key="2">
    <citation type="submission" date="2021-04" db="EMBL/GenBank/DDBJ databases">
        <authorList>
            <person name="Karlyshev A.V."/>
        </authorList>
    </citation>
    <scope>NUCLEOTIDE SEQUENCE</scope>
    <source>
        <strain evidence="2">LMG 29479</strain>
    </source>
</reference>
<evidence type="ECO:0000256" key="1">
    <source>
        <dbReference type="SAM" id="SignalP"/>
    </source>
</evidence>
<dbReference type="EMBL" id="JAGQFT020000014">
    <property type="protein sequence ID" value="MBS7458750.1"/>
    <property type="molecule type" value="Genomic_DNA"/>
</dbReference>
<dbReference type="Pfam" id="PF19574">
    <property type="entry name" value="LolA_3"/>
    <property type="match status" value="1"/>
</dbReference>
<dbReference type="AlphaFoldDB" id="A0A8J7VV63"/>
<keyword evidence="4" id="KW-1185">Reference proteome</keyword>
<protein>
    <submittedName>
        <fullName evidence="2">Fatty acyl CoA synthetase</fullName>
    </submittedName>
</protein>